<keyword evidence="3" id="KW-0276">Fatty acid metabolism</keyword>
<accession>A0A8J3CEH5</accession>
<dbReference type="GO" id="GO:0016020">
    <property type="term" value="C:membrane"/>
    <property type="evidence" value="ECO:0007669"/>
    <property type="project" value="TreeGrafter"/>
</dbReference>
<dbReference type="Pfam" id="PF00501">
    <property type="entry name" value="AMP-binding"/>
    <property type="match status" value="1"/>
</dbReference>
<reference evidence="7" key="2">
    <citation type="submission" date="2020-09" db="EMBL/GenBank/DDBJ databases">
        <authorList>
            <person name="Sun Q."/>
            <person name="Zhou Y."/>
        </authorList>
    </citation>
    <scope>NUCLEOTIDE SEQUENCE</scope>
    <source>
        <strain evidence="7">CGMCC 4.5737</strain>
    </source>
</reference>
<dbReference type="Pfam" id="PF23562">
    <property type="entry name" value="AMP-binding_C_3"/>
    <property type="match status" value="1"/>
</dbReference>
<organism evidence="7 8">
    <name type="scientific">Longimycelium tulufanense</name>
    <dbReference type="NCBI Taxonomy" id="907463"/>
    <lineage>
        <taxon>Bacteria</taxon>
        <taxon>Bacillati</taxon>
        <taxon>Actinomycetota</taxon>
        <taxon>Actinomycetes</taxon>
        <taxon>Pseudonocardiales</taxon>
        <taxon>Pseudonocardiaceae</taxon>
        <taxon>Longimycelium</taxon>
    </lineage>
</organism>
<evidence type="ECO:0000256" key="1">
    <source>
        <dbReference type="ARBA" id="ARBA00006432"/>
    </source>
</evidence>
<dbReference type="CDD" id="cd05907">
    <property type="entry name" value="VL_LC_FACS_like"/>
    <property type="match status" value="1"/>
</dbReference>
<dbReference type="Proteomes" id="UP000637578">
    <property type="component" value="Unassembled WGS sequence"/>
</dbReference>
<keyword evidence="8" id="KW-1185">Reference proteome</keyword>
<dbReference type="PROSITE" id="PS00455">
    <property type="entry name" value="AMP_BINDING"/>
    <property type="match status" value="1"/>
</dbReference>
<keyword evidence="4" id="KW-0443">Lipid metabolism</keyword>
<evidence type="ECO:0000313" key="8">
    <source>
        <dbReference type="Proteomes" id="UP000637578"/>
    </source>
</evidence>
<gene>
    <name evidence="7" type="ORF">GCM10012275_62140</name>
</gene>
<evidence type="ECO:0000259" key="6">
    <source>
        <dbReference type="Pfam" id="PF00501"/>
    </source>
</evidence>
<evidence type="ECO:0000313" key="7">
    <source>
        <dbReference type="EMBL" id="GGM83109.1"/>
    </source>
</evidence>
<feature type="domain" description="AMP-dependent synthetase/ligase" evidence="6">
    <location>
        <begin position="14"/>
        <end position="429"/>
    </location>
</feature>
<evidence type="ECO:0000256" key="5">
    <source>
        <dbReference type="ARBA" id="ARBA00032875"/>
    </source>
</evidence>
<dbReference type="RefSeq" id="WP_189062004.1">
    <property type="nucleotide sequence ID" value="NZ_BMMK01000060.1"/>
</dbReference>
<evidence type="ECO:0000256" key="3">
    <source>
        <dbReference type="ARBA" id="ARBA00022832"/>
    </source>
</evidence>
<dbReference type="PANTHER" id="PTHR43272:SF32">
    <property type="entry name" value="AMP-DEPENDENT SYNTHETASE_LIGASE DOMAIN-CONTAINING PROTEIN"/>
    <property type="match status" value="1"/>
</dbReference>
<dbReference type="InterPro" id="IPR042099">
    <property type="entry name" value="ANL_N_sf"/>
</dbReference>
<dbReference type="AlphaFoldDB" id="A0A8J3CEH5"/>
<proteinExistence type="inferred from homology"/>
<dbReference type="EMBL" id="BMMK01000060">
    <property type="protein sequence ID" value="GGM83109.1"/>
    <property type="molecule type" value="Genomic_DNA"/>
</dbReference>
<evidence type="ECO:0000256" key="4">
    <source>
        <dbReference type="ARBA" id="ARBA00023098"/>
    </source>
</evidence>
<comment type="caution">
    <text evidence="7">The sequence shown here is derived from an EMBL/GenBank/DDBJ whole genome shotgun (WGS) entry which is preliminary data.</text>
</comment>
<keyword evidence="2" id="KW-0436">Ligase</keyword>
<comment type="similarity">
    <text evidence="1">Belongs to the ATP-dependent AMP-binding enzyme family.</text>
</comment>
<evidence type="ECO:0000256" key="2">
    <source>
        <dbReference type="ARBA" id="ARBA00022598"/>
    </source>
</evidence>
<sequence>MTGEDRGTLLDLLHRNATEHADVPALVDGEQQLTWAEYQRQSSALALALLDLGVTRGDVVGLHMVNRVEHALADIGALLAGATPTSYYNTLSPEQLAYVTRDSACTVAIVDADMLDAWLTIRDELPALSAILVLDVEAPTEGVRRFDVQLARATQELESRIGEVTAAAARVRPDDPVTVVYTSGTTGRPKGTIITHAGVRAVLDATTARVVGELGLHPDPGLCQVSYLPLAHMAERMITHYFSFEHASTVHFVRDLQQLPQVLPRARPHLFLGVPRVWEKFHSAIIDRAASQPSPVRRALGTKAMDIARRVGQAKFGRRRLDLATRLWHAVFDRVVYRKIRRTLGFDRILIAVSGAAPVSRETLAFFHGIGITIIEAYGMTETSALLTINDLRDPRPGSVGTAISGVELRIADDGEILARGANIVPGYLNRPDATAEAFDADGWLHTGDLGSIDKDGHLSIRGRKKELIITAGGKNISPANVEQAIADASELIGPVYVHGDARPYLVALITLDPTSWQSWCSARGIHVATLADAVAHPQVRAEVERAVEAGNATLSRVEQVKRWVLLDREWDSTTGELTPTLKLKRSVIRENHAGDLGRLYD</sequence>
<name>A0A8J3CEH5_9PSEU</name>
<dbReference type="InterPro" id="IPR000873">
    <property type="entry name" value="AMP-dep_synth/lig_dom"/>
</dbReference>
<dbReference type="Gene3D" id="3.40.50.12780">
    <property type="entry name" value="N-terminal domain of ligase-like"/>
    <property type="match status" value="1"/>
</dbReference>
<reference evidence="7" key="1">
    <citation type="journal article" date="2014" name="Int. J. Syst. Evol. Microbiol.">
        <title>Complete genome sequence of Corynebacterium casei LMG S-19264T (=DSM 44701T), isolated from a smear-ripened cheese.</title>
        <authorList>
            <consortium name="US DOE Joint Genome Institute (JGI-PGF)"/>
            <person name="Walter F."/>
            <person name="Albersmeier A."/>
            <person name="Kalinowski J."/>
            <person name="Ruckert C."/>
        </authorList>
    </citation>
    <scope>NUCLEOTIDE SEQUENCE</scope>
    <source>
        <strain evidence="7">CGMCC 4.5737</strain>
    </source>
</reference>
<protein>
    <recommendedName>
        <fullName evidence="5">Acyl-CoA synthetase</fullName>
    </recommendedName>
</protein>
<dbReference type="GO" id="GO:0004467">
    <property type="term" value="F:long-chain fatty acid-CoA ligase activity"/>
    <property type="evidence" value="ECO:0007669"/>
    <property type="project" value="TreeGrafter"/>
</dbReference>
<dbReference type="SUPFAM" id="SSF56801">
    <property type="entry name" value="Acetyl-CoA synthetase-like"/>
    <property type="match status" value="1"/>
</dbReference>
<dbReference type="InterPro" id="IPR020845">
    <property type="entry name" value="AMP-binding_CS"/>
</dbReference>
<dbReference type="PANTHER" id="PTHR43272">
    <property type="entry name" value="LONG-CHAIN-FATTY-ACID--COA LIGASE"/>
    <property type="match status" value="1"/>
</dbReference>